<proteinExistence type="predicted"/>
<organism evidence="1">
    <name type="scientific">Rhipicephalus zambeziensis</name>
    <dbReference type="NCBI Taxonomy" id="60191"/>
    <lineage>
        <taxon>Eukaryota</taxon>
        <taxon>Metazoa</taxon>
        <taxon>Ecdysozoa</taxon>
        <taxon>Arthropoda</taxon>
        <taxon>Chelicerata</taxon>
        <taxon>Arachnida</taxon>
        <taxon>Acari</taxon>
        <taxon>Parasitiformes</taxon>
        <taxon>Ixodida</taxon>
        <taxon>Ixodoidea</taxon>
        <taxon>Ixodidae</taxon>
        <taxon>Rhipicephalinae</taxon>
        <taxon>Rhipicephalus</taxon>
        <taxon>Rhipicephalus</taxon>
    </lineage>
</organism>
<dbReference type="AlphaFoldDB" id="A0A224YAA8"/>
<dbReference type="EMBL" id="GFPF01003442">
    <property type="protein sequence ID" value="MAA14588.1"/>
    <property type="molecule type" value="Transcribed_RNA"/>
</dbReference>
<evidence type="ECO:0000313" key="1">
    <source>
        <dbReference type="EMBL" id="MAA14588.1"/>
    </source>
</evidence>
<reference evidence="1" key="1">
    <citation type="journal article" date="2017" name="Parasit. Vectors">
        <title>Sialotranscriptomics of Rhipicephalus zambeziensis reveals intricate expression profiles of secretory proteins and suggests tight temporal transcriptional regulation during blood-feeding.</title>
        <authorList>
            <person name="de Castro M.H."/>
            <person name="de Klerk D."/>
            <person name="Pienaar R."/>
            <person name="Rees D.J.G."/>
            <person name="Mans B.J."/>
        </authorList>
    </citation>
    <scope>NUCLEOTIDE SEQUENCE</scope>
    <source>
        <tissue evidence="1">Salivary glands</tissue>
    </source>
</reference>
<accession>A0A224YAA8</accession>
<protein>
    <submittedName>
        <fullName evidence="1">Uncharacterized protein</fullName>
    </submittedName>
</protein>
<name>A0A224YAA8_9ACAR</name>
<sequence>MVHCVCSYVTVAAMLAMSRSCKYVLPCICKTVRVLCTTYASCQGNNCCVQRTARSHTFYIRWRVHRRPLVSVYLKLFPGTHFLCGNFFSILFPLQLPIER</sequence>